<feature type="binding site" evidence="7">
    <location>
        <position position="225"/>
    </location>
    <ligand>
        <name>ATP</name>
        <dbReference type="ChEBI" id="CHEBI:30616"/>
    </ligand>
</feature>
<evidence type="ECO:0000256" key="1">
    <source>
        <dbReference type="ARBA" id="ARBA00022598"/>
    </source>
</evidence>
<proteinExistence type="inferred from homology"/>
<dbReference type="GO" id="GO:0005829">
    <property type="term" value="C:cytosol"/>
    <property type="evidence" value="ECO:0007669"/>
    <property type="project" value="TreeGrafter"/>
</dbReference>
<feature type="region of interest" description="Disordered" evidence="8">
    <location>
        <begin position="179"/>
        <end position="198"/>
    </location>
</feature>
<dbReference type="PANTHER" id="PTHR43055:SF1">
    <property type="entry name" value="FORMATE-DEPENDENT PHOSPHORIBOSYLGLYCINAMIDE FORMYLTRANSFERASE"/>
    <property type="match status" value="1"/>
</dbReference>
<dbReference type="GeneID" id="98295847"/>
<feature type="binding site" evidence="7">
    <location>
        <begin position="40"/>
        <end position="41"/>
    </location>
    <ligand>
        <name>N(1)-(5-phospho-beta-D-ribosyl)glycinamide</name>
        <dbReference type="ChEBI" id="CHEBI:143788"/>
    </ligand>
</feature>
<dbReference type="NCBIfam" id="NF006766">
    <property type="entry name" value="PRK09288.1"/>
    <property type="match status" value="1"/>
</dbReference>
<dbReference type="GO" id="GO:0006189">
    <property type="term" value="P:'de novo' IMP biosynthetic process"/>
    <property type="evidence" value="ECO:0007669"/>
    <property type="project" value="UniProtKB-UniRule"/>
</dbReference>
<comment type="caution">
    <text evidence="10">The sequence shown here is derived from an EMBL/GenBank/DDBJ whole genome shotgun (WGS) entry which is preliminary data.</text>
</comment>
<comment type="similarity">
    <text evidence="7">Belongs to the PurK/PurT family.</text>
</comment>
<comment type="pathway">
    <text evidence="7">Purine metabolism; IMP biosynthesis via de novo pathway; N(2)-formyl-N(1)-(5-phospho-D-ribosyl)glycinamide from N(1)-(5-phospho-D-ribosyl)glycinamide (formate route): step 1/1.</text>
</comment>
<dbReference type="SUPFAM" id="SSF52440">
    <property type="entry name" value="PreATP-grasp domain"/>
    <property type="match status" value="1"/>
</dbReference>
<dbReference type="InterPro" id="IPR011054">
    <property type="entry name" value="Rudment_hybrid_motif"/>
</dbReference>
<feature type="binding site" evidence="7">
    <location>
        <begin position="178"/>
        <end position="183"/>
    </location>
    <ligand>
        <name>ATP</name>
        <dbReference type="ChEBI" id="CHEBI:30616"/>
    </ligand>
</feature>
<evidence type="ECO:0000256" key="2">
    <source>
        <dbReference type="ARBA" id="ARBA00022723"/>
    </source>
</evidence>
<feature type="binding site" evidence="7">
    <location>
        <position position="393"/>
    </location>
    <ligand>
        <name>N(1)-(5-phospho-beta-D-ribosyl)glycinamide</name>
        <dbReference type="ChEBI" id="CHEBI:143788"/>
    </ligand>
</feature>
<dbReference type="RefSeq" id="WP_094693581.1">
    <property type="nucleotide sequence ID" value="NZ_CALENZ010000003.1"/>
</dbReference>
<evidence type="ECO:0000256" key="3">
    <source>
        <dbReference type="ARBA" id="ARBA00022741"/>
    </source>
</evidence>
<organism evidence="10 11">
    <name type="scientific">Bifidobacterium aquikefiri</name>
    <dbReference type="NCBI Taxonomy" id="1653207"/>
    <lineage>
        <taxon>Bacteria</taxon>
        <taxon>Bacillati</taxon>
        <taxon>Actinomycetota</taxon>
        <taxon>Actinomycetes</taxon>
        <taxon>Bifidobacteriales</taxon>
        <taxon>Bifidobacteriaceae</taxon>
        <taxon>Bifidobacterium</taxon>
    </lineage>
</organism>
<dbReference type="InterPro" id="IPR048740">
    <property type="entry name" value="PurT_C"/>
</dbReference>
<dbReference type="Proteomes" id="UP000216451">
    <property type="component" value="Unassembled WGS sequence"/>
</dbReference>
<dbReference type="GO" id="GO:0004644">
    <property type="term" value="F:phosphoribosylglycinamide formyltransferase activity"/>
    <property type="evidence" value="ECO:0007669"/>
    <property type="project" value="InterPro"/>
</dbReference>
<feature type="binding site" evidence="7">
    <location>
        <position position="298"/>
    </location>
    <ligand>
        <name>Mg(2+)</name>
        <dbReference type="ChEBI" id="CHEBI:18420"/>
    </ligand>
</feature>
<dbReference type="GO" id="GO:0000287">
    <property type="term" value="F:magnesium ion binding"/>
    <property type="evidence" value="ECO:0007669"/>
    <property type="project" value="InterPro"/>
</dbReference>
<keyword evidence="2 7" id="KW-0479">Metal-binding</keyword>
<dbReference type="PROSITE" id="PS50975">
    <property type="entry name" value="ATP_GRASP"/>
    <property type="match status" value="1"/>
</dbReference>
<dbReference type="InterPro" id="IPR003135">
    <property type="entry name" value="ATP-grasp_carboxylate-amine"/>
</dbReference>
<keyword evidence="1 7" id="KW-0436">Ligase</keyword>
<comment type="function">
    <text evidence="7">Involved in the de novo purine biosynthesis. Catalyzes the transfer of formate to 5-phospho-ribosyl-glycinamide (GAR), producing 5-phospho-ribosyl-N-formylglycinamide (FGAR). Formate is provided by PurU via hydrolysis of 10-formyl-tetrahydrofolate.</text>
</comment>
<comment type="catalytic activity">
    <reaction evidence="7">
        <text>N(1)-(5-phospho-beta-D-ribosyl)glycinamide + formate + ATP = N(2)-formyl-N(1)-(5-phospho-beta-D-ribosyl)glycinamide + ADP + phosphate + H(+)</text>
        <dbReference type="Rhea" id="RHEA:24829"/>
        <dbReference type="ChEBI" id="CHEBI:15378"/>
        <dbReference type="ChEBI" id="CHEBI:15740"/>
        <dbReference type="ChEBI" id="CHEBI:30616"/>
        <dbReference type="ChEBI" id="CHEBI:43474"/>
        <dbReference type="ChEBI" id="CHEBI:143788"/>
        <dbReference type="ChEBI" id="CHEBI:147286"/>
        <dbReference type="ChEBI" id="CHEBI:456216"/>
        <dbReference type="EC" id="6.3.1.21"/>
    </reaction>
</comment>
<feature type="domain" description="ATP-grasp" evidence="9">
    <location>
        <begin position="137"/>
        <end position="340"/>
    </location>
</feature>
<dbReference type="SUPFAM" id="SSF51246">
    <property type="entry name" value="Rudiment single hybrid motif"/>
    <property type="match status" value="1"/>
</dbReference>
<evidence type="ECO:0000256" key="4">
    <source>
        <dbReference type="ARBA" id="ARBA00022755"/>
    </source>
</evidence>
<dbReference type="GO" id="GO:0005524">
    <property type="term" value="F:ATP binding"/>
    <property type="evidence" value="ECO:0007669"/>
    <property type="project" value="UniProtKB-UniRule"/>
</dbReference>
<name>A0A261G7E5_9BIFI</name>
<dbReference type="InterPro" id="IPR054350">
    <property type="entry name" value="PurT/PurK_preATP-grasp"/>
</dbReference>
<dbReference type="SUPFAM" id="SSF56059">
    <property type="entry name" value="Glutathione synthetase ATP-binding domain-like"/>
    <property type="match status" value="1"/>
</dbReference>
<evidence type="ECO:0000256" key="5">
    <source>
        <dbReference type="ARBA" id="ARBA00022840"/>
    </source>
</evidence>
<evidence type="ECO:0000259" key="9">
    <source>
        <dbReference type="PROSITE" id="PS50975"/>
    </source>
</evidence>
<feature type="binding site" evidence="7">
    <location>
        <position position="100"/>
    </location>
    <ligand>
        <name>N(1)-(5-phospho-beta-D-ribosyl)glycinamide</name>
        <dbReference type="ChEBI" id="CHEBI:143788"/>
    </ligand>
</feature>
<comment type="subunit">
    <text evidence="7">Homodimer.</text>
</comment>
<dbReference type="Pfam" id="PF22660">
    <property type="entry name" value="RS_preATP-grasp-like"/>
    <property type="match status" value="1"/>
</dbReference>
<dbReference type="AlphaFoldDB" id="A0A261G7E5"/>
<feature type="binding site" evidence="7">
    <location>
        <begin position="217"/>
        <end position="220"/>
    </location>
    <ligand>
        <name>ATP</name>
        <dbReference type="ChEBI" id="CHEBI:30616"/>
    </ligand>
</feature>
<dbReference type="OrthoDB" id="9804625at2"/>
<dbReference type="InterPro" id="IPR011761">
    <property type="entry name" value="ATP-grasp"/>
</dbReference>
<dbReference type="Gene3D" id="3.30.470.20">
    <property type="entry name" value="ATP-grasp fold, B domain"/>
    <property type="match status" value="1"/>
</dbReference>
<feature type="binding site" evidence="7">
    <location>
        <begin position="400"/>
        <end position="401"/>
    </location>
    <ligand>
        <name>N(1)-(5-phospho-beta-D-ribosyl)glycinamide</name>
        <dbReference type="ChEBI" id="CHEBI:143788"/>
    </ligand>
</feature>
<dbReference type="EMBL" id="MWXA01000005">
    <property type="protein sequence ID" value="OZG67105.1"/>
    <property type="molecule type" value="Genomic_DNA"/>
</dbReference>
<keyword evidence="5 7" id="KW-0067">ATP-binding</keyword>
<evidence type="ECO:0000256" key="8">
    <source>
        <dbReference type="SAM" id="MobiDB-lite"/>
    </source>
</evidence>
<dbReference type="Gene3D" id="3.40.50.20">
    <property type="match status" value="1"/>
</dbReference>
<feature type="binding site" evidence="7">
    <location>
        <position position="132"/>
    </location>
    <ligand>
        <name>ATP</name>
        <dbReference type="ChEBI" id="CHEBI:30616"/>
    </ligand>
</feature>
<sequence>MSDITHHLPLLKAAQIVNNHALGSPLGTQRTKILMLGSGELGKEIAIELMRLGAWVCAADSYEGAPAAQIAHEARVLDMANPDQLDALIDEIQPDIIIPEVEAIATQELRKAVDAGIQVTPSSQIAAICMDRERLRVLAHETLGLPTTPYRFAGSLDELVAGAQAVGFPCVIKPIMSSSGHGQSVAHTPDDLESSWTEAQHGRRAADDDEVSRVIVEAFAPLESELTVLTVSSSAGVVTCQAIGQRQEDGDYRESWQPVGLDQEVLDRAHDLAVQIVDGLVDISHQHNEPGWGVFGVELFVLKDGSLLFNEVSPRPHDTGMVTIMSQRLSEFALHARAVLGIPVSQSDTRLTIPEGTTAASRAIVVHGNAEVVFSGVEHALSTEDTDLRLFGKPNVHGHRRMGVALSTAPTVAEAREKTQNILESLHITLL</sequence>
<feature type="binding site" evidence="7">
    <location>
        <position position="173"/>
    </location>
    <ligand>
        <name>ATP</name>
        <dbReference type="ChEBI" id="CHEBI:30616"/>
    </ligand>
</feature>
<dbReference type="HAMAP" id="MF_01643">
    <property type="entry name" value="PurT"/>
    <property type="match status" value="1"/>
</dbReference>
<dbReference type="InterPro" id="IPR013815">
    <property type="entry name" value="ATP_grasp_subdomain_1"/>
</dbReference>
<evidence type="ECO:0000313" key="10">
    <source>
        <dbReference type="EMBL" id="OZG67105.1"/>
    </source>
</evidence>
<keyword evidence="4 7" id="KW-0658">Purine biosynthesis</keyword>
<dbReference type="EC" id="6.3.1.21" evidence="7"/>
<dbReference type="Pfam" id="PF21244">
    <property type="entry name" value="PurT_C"/>
    <property type="match status" value="1"/>
</dbReference>
<keyword evidence="10" id="KW-0808">Transferase</keyword>
<keyword evidence="3 7" id="KW-0547">Nucleotide-binding</keyword>
<dbReference type="Pfam" id="PF02222">
    <property type="entry name" value="ATP-grasp"/>
    <property type="match status" value="1"/>
</dbReference>
<evidence type="ECO:0000256" key="7">
    <source>
        <dbReference type="HAMAP-Rule" id="MF_01643"/>
    </source>
</evidence>
<dbReference type="Gene3D" id="3.30.1490.20">
    <property type="entry name" value="ATP-grasp fold, A domain"/>
    <property type="match status" value="1"/>
</dbReference>
<dbReference type="InterPro" id="IPR016185">
    <property type="entry name" value="PreATP-grasp_dom_sf"/>
</dbReference>
<protein>
    <recommendedName>
        <fullName evidence="7">Formate-dependent phosphoribosylglycinamide formyltransferase</fullName>
        <ecNumber evidence="7">6.3.1.21</ecNumber>
    </recommendedName>
    <alternativeName>
        <fullName evidence="7">5'-phosphoribosylglycinamide transformylase 2</fullName>
    </alternativeName>
    <alternativeName>
        <fullName evidence="7">Formate-dependent GAR transformylase</fullName>
    </alternativeName>
    <alternativeName>
        <fullName evidence="7">GAR transformylase 2</fullName>
        <shortName evidence="7">GART 2</shortName>
    </alternativeName>
    <alternativeName>
        <fullName evidence="7">Non-folate glycinamide ribonucleotide transformylase</fullName>
    </alternativeName>
    <alternativeName>
        <fullName evidence="7">Phosphoribosylglycinamide formyltransferase 2</fullName>
    </alternativeName>
</protein>
<gene>
    <name evidence="7" type="primary">purT</name>
    <name evidence="10" type="ORF">BAQU_1177</name>
</gene>
<keyword evidence="11" id="KW-1185">Reference proteome</keyword>
<dbReference type="PANTHER" id="PTHR43055">
    <property type="entry name" value="FORMATE-DEPENDENT PHOSPHORIBOSYLGLYCINAMIDE FORMYLTRANSFERASE"/>
    <property type="match status" value="1"/>
</dbReference>
<dbReference type="InterPro" id="IPR005862">
    <property type="entry name" value="PurT"/>
</dbReference>
<accession>A0A261G7E5</accession>
<evidence type="ECO:0000313" key="11">
    <source>
        <dbReference type="Proteomes" id="UP000216451"/>
    </source>
</evidence>
<dbReference type="UniPathway" id="UPA00074">
    <property type="reaction ID" value="UER00127"/>
</dbReference>
<feature type="binding site" evidence="7">
    <location>
        <position position="311"/>
    </location>
    <ligand>
        <name>Mg(2+)</name>
        <dbReference type="ChEBI" id="CHEBI:18420"/>
    </ligand>
</feature>
<feature type="binding site" evidence="7">
    <location>
        <position position="318"/>
    </location>
    <ligand>
        <name>N(1)-(5-phospho-beta-D-ribosyl)glycinamide</name>
        <dbReference type="ChEBI" id="CHEBI:143788"/>
    </ligand>
</feature>
<dbReference type="GO" id="GO:0043815">
    <property type="term" value="F:phosphoribosylglycinamide formyltransferase 2 activity"/>
    <property type="evidence" value="ECO:0007669"/>
    <property type="project" value="UniProtKB-UniRule"/>
</dbReference>
<keyword evidence="6 7" id="KW-0460">Magnesium</keyword>
<reference evidence="10 11" key="1">
    <citation type="journal article" date="2017" name="BMC Genomics">
        <title>Comparative genomic and phylogenomic analyses of the Bifidobacteriaceae family.</title>
        <authorList>
            <person name="Lugli G.A."/>
            <person name="Milani C."/>
            <person name="Turroni F."/>
            <person name="Duranti S."/>
            <person name="Mancabelli L."/>
            <person name="Mangifesta M."/>
            <person name="Ferrario C."/>
            <person name="Modesto M."/>
            <person name="Mattarelli P."/>
            <person name="Jiri K."/>
            <person name="van Sinderen D."/>
            <person name="Ventura M."/>
        </authorList>
    </citation>
    <scope>NUCLEOTIDE SEQUENCE [LARGE SCALE GENOMIC DNA]</scope>
    <source>
        <strain evidence="10 11">LMG 28769</strain>
    </source>
</reference>
<evidence type="ECO:0000256" key="6">
    <source>
        <dbReference type="ARBA" id="ARBA00022842"/>
    </source>
</evidence>